<sequence>MQKRPVALVTGASSGFGKHSSYALVKAGFTVIASMRDVKKRGPLDKIAKMNIPAEHMEVISLDVTSQQQIEESIRSIIERHGRIDLLVNNAGYACGGFTEELSAEDWRKQFDVNVFGLIDVTRAVLPHMREQRCGRIINISSISGRFGFPGLAPYAASKHAVEGFSESLRLELRPFGIYVSLIEPGSYRTSIWQKGLEHTSRSSSSPYAVQMQKLLASVEQIIEHAPEPDEVIATIVHAATTPKPRLRYPIGRGVKLTIAMKNLLPWKWIEAIVVKKMN</sequence>
<dbReference type="PRINTS" id="PR00081">
    <property type="entry name" value="GDHRDH"/>
</dbReference>
<dbReference type="PANTHER" id="PTHR43976">
    <property type="entry name" value="SHORT CHAIN DEHYDROGENASE"/>
    <property type="match status" value="1"/>
</dbReference>
<name>A0ABR5N6P4_BRECH</name>
<dbReference type="InterPro" id="IPR020904">
    <property type="entry name" value="Sc_DH/Rdtase_CS"/>
</dbReference>
<dbReference type="PROSITE" id="PS00061">
    <property type="entry name" value="ADH_SHORT"/>
    <property type="match status" value="1"/>
</dbReference>
<dbReference type="InterPro" id="IPR057326">
    <property type="entry name" value="KR_dom"/>
</dbReference>
<comment type="similarity">
    <text evidence="1 3">Belongs to the short-chain dehydrogenases/reductases (SDR) family.</text>
</comment>
<evidence type="ECO:0000313" key="6">
    <source>
        <dbReference type="Proteomes" id="UP000051063"/>
    </source>
</evidence>
<protein>
    <submittedName>
        <fullName evidence="5">Short-chain dehydrogenase</fullName>
    </submittedName>
</protein>
<evidence type="ECO:0000256" key="2">
    <source>
        <dbReference type="ARBA" id="ARBA00023002"/>
    </source>
</evidence>
<dbReference type="InterPro" id="IPR051911">
    <property type="entry name" value="SDR_oxidoreductase"/>
</dbReference>
<evidence type="ECO:0000256" key="1">
    <source>
        <dbReference type="ARBA" id="ARBA00006484"/>
    </source>
</evidence>
<dbReference type="PANTHER" id="PTHR43976:SF16">
    <property type="entry name" value="SHORT-CHAIN DEHYDROGENASE_REDUCTASE FAMILY PROTEIN"/>
    <property type="match status" value="1"/>
</dbReference>
<comment type="caution">
    <text evidence="5">The sequence shown here is derived from an EMBL/GenBank/DDBJ whole genome shotgun (WGS) entry which is preliminary data.</text>
</comment>
<feature type="domain" description="Ketoreductase" evidence="4">
    <location>
        <begin position="5"/>
        <end position="186"/>
    </location>
</feature>
<dbReference type="Gene3D" id="3.40.50.720">
    <property type="entry name" value="NAD(P)-binding Rossmann-like Domain"/>
    <property type="match status" value="1"/>
</dbReference>
<keyword evidence="2" id="KW-0560">Oxidoreductase</keyword>
<dbReference type="PRINTS" id="PR00080">
    <property type="entry name" value="SDRFAMILY"/>
</dbReference>
<evidence type="ECO:0000256" key="3">
    <source>
        <dbReference type="RuleBase" id="RU000363"/>
    </source>
</evidence>
<dbReference type="Proteomes" id="UP000051063">
    <property type="component" value="Unassembled WGS sequence"/>
</dbReference>
<evidence type="ECO:0000259" key="4">
    <source>
        <dbReference type="SMART" id="SM00822"/>
    </source>
</evidence>
<dbReference type="Pfam" id="PF00106">
    <property type="entry name" value="adh_short"/>
    <property type="match status" value="1"/>
</dbReference>
<dbReference type="EMBL" id="LJJB01000010">
    <property type="protein sequence ID" value="KQL46313.1"/>
    <property type="molecule type" value="Genomic_DNA"/>
</dbReference>
<organism evidence="5 6">
    <name type="scientific">Brevibacillus choshinensis</name>
    <dbReference type="NCBI Taxonomy" id="54911"/>
    <lineage>
        <taxon>Bacteria</taxon>
        <taxon>Bacillati</taxon>
        <taxon>Bacillota</taxon>
        <taxon>Bacilli</taxon>
        <taxon>Bacillales</taxon>
        <taxon>Paenibacillaceae</taxon>
        <taxon>Brevibacillus</taxon>
    </lineage>
</organism>
<evidence type="ECO:0000313" key="5">
    <source>
        <dbReference type="EMBL" id="KQL46313.1"/>
    </source>
</evidence>
<dbReference type="RefSeq" id="WP_055745394.1">
    <property type="nucleotide sequence ID" value="NZ_LJJB01000010.1"/>
</dbReference>
<dbReference type="InterPro" id="IPR002347">
    <property type="entry name" value="SDR_fam"/>
</dbReference>
<dbReference type="NCBIfam" id="NF005372">
    <property type="entry name" value="PRK06914.1"/>
    <property type="match status" value="1"/>
</dbReference>
<gene>
    <name evidence="5" type="ORF">AN963_15210</name>
</gene>
<dbReference type="SUPFAM" id="SSF51735">
    <property type="entry name" value="NAD(P)-binding Rossmann-fold domains"/>
    <property type="match status" value="1"/>
</dbReference>
<reference evidence="5 6" key="1">
    <citation type="submission" date="2015-09" db="EMBL/GenBank/DDBJ databases">
        <title>Genome sequencing project for genomic taxonomy and phylogenomics of Bacillus-like bacteria.</title>
        <authorList>
            <person name="Liu B."/>
            <person name="Wang J."/>
            <person name="Zhu Y."/>
            <person name="Liu G."/>
            <person name="Chen Q."/>
            <person name="Chen Z."/>
            <person name="Lan J."/>
            <person name="Che J."/>
            <person name="Ge C."/>
            <person name="Shi H."/>
            <person name="Pan Z."/>
            <person name="Liu X."/>
        </authorList>
    </citation>
    <scope>NUCLEOTIDE SEQUENCE [LARGE SCALE GENOMIC DNA]</scope>
    <source>
        <strain evidence="5 6">DSM 8552</strain>
    </source>
</reference>
<keyword evidence="6" id="KW-1185">Reference proteome</keyword>
<proteinExistence type="inferred from homology"/>
<dbReference type="InterPro" id="IPR036291">
    <property type="entry name" value="NAD(P)-bd_dom_sf"/>
</dbReference>
<accession>A0ABR5N6P4</accession>
<dbReference type="SMART" id="SM00822">
    <property type="entry name" value="PKS_KR"/>
    <property type="match status" value="1"/>
</dbReference>
<dbReference type="CDD" id="cd05374">
    <property type="entry name" value="17beta-HSD-like_SDR_c"/>
    <property type="match status" value="1"/>
</dbReference>